<reference evidence="2 3" key="1">
    <citation type="journal article" date="2020" name="Cell">
        <title>Large-Scale Comparative Analyses of Tick Genomes Elucidate Their Genetic Diversity and Vector Capacities.</title>
        <authorList>
            <consortium name="Tick Genome and Microbiome Consortium (TIGMIC)"/>
            <person name="Jia N."/>
            <person name="Wang J."/>
            <person name="Shi W."/>
            <person name="Du L."/>
            <person name="Sun Y."/>
            <person name="Zhan W."/>
            <person name="Jiang J.F."/>
            <person name="Wang Q."/>
            <person name="Zhang B."/>
            <person name="Ji P."/>
            <person name="Bell-Sakyi L."/>
            <person name="Cui X.M."/>
            <person name="Yuan T.T."/>
            <person name="Jiang B.G."/>
            <person name="Yang W.F."/>
            <person name="Lam T.T."/>
            <person name="Chang Q.C."/>
            <person name="Ding S.J."/>
            <person name="Wang X.J."/>
            <person name="Zhu J.G."/>
            <person name="Ruan X.D."/>
            <person name="Zhao L."/>
            <person name="Wei J.T."/>
            <person name="Ye R.Z."/>
            <person name="Que T.C."/>
            <person name="Du C.H."/>
            <person name="Zhou Y.H."/>
            <person name="Cheng J.X."/>
            <person name="Dai P.F."/>
            <person name="Guo W.B."/>
            <person name="Han X.H."/>
            <person name="Huang E.J."/>
            <person name="Li L.F."/>
            <person name="Wei W."/>
            <person name="Gao Y.C."/>
            <person name="Liu J.Z."/>
            <person name="Shao H.Z."/>
            <person name="Wang X."/>
            <person name="Wang C.C."/>
            <person name="Yang T.C."/>
            <person name="Huo Q.B."/>
            <person name="Li W."/>
            <person name="Chen H.Y."/>
            <person name="Chen S.E."/>
            <person name="Zhou L.G."/>
            <person name="Ni X.B."/>
            <person name="Tian J.H."/>
            <person name="Sheng Y."/>
            <person name="Liu T."/>
            <person name="Pan Y.S."/>
            <person name="Xia L.Y."/>
            <person name="Li J."/>
            <person name="Zhao F."/>
            <person name="Cao W.C."/>
        </authorList>
    </citation>
    <scope>NUCLEOTIDE SEQUENCE [LARGE SCALE GENOMIC DNA]</scope>
    <source>
        <strain evidence="2">HaeL-2018</strain>
    </source>
</reference>
<dbReference type="VEuPathDB" id="VectorBase:HLOH_060832"/>
<evidence type="ECO:0000313" key="3">
    <source>
        <dbReference type="Proteomes" id="UP000821853"/>
    </source>
</evidence>
<dbReference type="OrthoDB" id="1743261at2759"/>
<dbReference type="Proteomes" id="UP000821853">
    <property type="component" value="Chromosome 4"/>
</dbReference>
<evidence type="ECO:0000313" key="2">
    <source>
        <dbReference type="EMBL" id="KAH9372575.1"/>
    </source>
</evidence>
<feature type="region of interest" description="Disordered" evidence="1">
    <location>
        <begin position="26"/>
        <end position="45"/>
    </location>
</feature>
<keyword evidence="3" id="KW-1185">Reference proteome</keyword>
<organism evidence="2 3">
    <name type="scientific">Haemaphysalis longicornis</name>
    <name type="common">Bush tick</name>
    <dbReference type="NCBI Taxonomy" id="44386"/>
    <lineage>
        <taxon>Eukaryota</taxon>
        <taxon>Metazoa</taxon>
        <taxon>Ecdysozoa</taxon>
        <taxon>Arthropoda</taxon>
        <taxon>Chelicerata</taxon>
        <taxon>Arachnida</taxon>
        <taxon>Acari</taxon>
        <taxon>Parasitiformes</taxon>
        <taxon>Ixodida</taxon>
        <taxon>Ixodoidea</taxon>
        <taxon>Ixodidae</taxon>
        <taxon>Haemaphysalinae</taxon>
        <taxon>Haemaphysalis</taxon>
    </lineage>
</organism>
<accession>A0A9J6GCQ7</accession>
<name>A0A9J6GCQ7_HAELO</name>
<protein>
    <submittedName>
        <fullName evidence="2">Uncharacterized protein</fullName>
    </submittedName>
</protein>
<evidence type="ECO:0000256" key="1">
    <source>
        <dbReference type="SAM" id="MobiDB-lite"/>
    </source>
</evidence>
<gene>
    <name evidence="2" type="ORF">HPB48_016479</name>
</gene>
<comment type="caution">
    <text evidence="2">The sequence shown here is derived from an EMBL/GenBank/DDBJ whole genome shotgun (WGS) entry which is preliminary data.</text>
</comment>
<dbReference type="AlphaFoldDB" id="A0A9J6GCQ7"/>
<dbReference type="EMBL" id="JABSTR010000006">
    <property type="protein sequence ID" value="KAH9372575.1"/>
    <property type="molecule type" value="Genomic_DNA"/>
</dbReference>
<sequence length="224" mass="23973">MCVFISKGLQIWLKSDKGEIEVYLSNPEDRMDSSSASTSGSSEADTLAAILPSTSSHEELSLSAGPSQGRDADLSARLGQGRGALTPASVLGWPQIGRSTLCARSTHSDFLIPNRPTEIPIHFASYTNARQTKTIAPSTDTKAGAAMAGGELCLKRALISEEDDLAPMGGRQLLLQTEDQLLADGFVQLEPPLSEEDYAFTLDQAEGIADLFDDYDFSDLCPTK</sequence>
<feature type="compositionally biased region" description="Low complexity" evidence="1">
    <location>
        <begin position="33"/>
        <end position="42"/>
    </location>
</feature>
<proteinExistence type="predicted"/>